<dbReference type="InterPro" id="IPR006683">
    <property type="entry name" value="Thioestr_dom"/>
</dbReference>
<dbReference type="AlphaFoldDB" id="A0A3B0ZTJ0"/>
<gene>
    <name evidence="3" type="ORF">MNBD_GAMMA22-1777</name>
</gene>
<dbReference type="InterPro" id="IPR040170">
    <property type="entry name" value="Cytosol_ACT"/>
</dbReference>
<dbReference type="InterPro" id="IPR029069">
    <property type="entry name" value="HotDog_dom_sf"/>
</dbReference>
<evidence type="ECO:0000256" key="1">
    <source>
        <dbReference type="ARBA" id="ARBA00022801"/>
    </source>
</evidence>
<dbReference type="PANTHER" id="PTHR11049:SF5">
    <property type="entry name" value="ACYL-COA THIOESTER HYDROLASE YCIA"/>
    <property type="match status" value="1"/>
</dbReference>
<dbReference type="GO" id="GO:0005829">
    <property type="term" value="C:cytosol"/>
    <property type="evidence" value="ECO:0007669"/>
    <property type="project" value="TreeGrafter"/>
</dbReference>
<dbReference type="PROSITE" id="PS51770">
    <property type="entry name" value="HOTDOG_ACOT"/>
    <property type="match status" value="1"/>
</dbReference>
<proteinExistence type="predicted"/>
<dbReference type="GO" id="GO:0006637">
    <property type="term" value="P:acyl-CoA metabolic process"/>
    <property type="evidence" value="ECO:0007669"/>
    <property type="project" value="TreeGrafter"/>
</dbReference>
<dbReference type="CDD" id="cd03442">
    <property type="entry name" value="BFIT_BACH"/>
    <property type="match status" value="1"/>
</dbReference>
<dbReference type="Gene3D" id="3.10.129.10">
    <property type="entry name" value="Hotdog Thioesterase"/>
    <property type="match status" value="1"/>
</dbReference>
<organism evidence="3">
    <name type="scientific">hydrothermal vent metagenome</name>
    <dbReference type="NCBI Taxonomy" id="652676"/>
    <lineage>
        <taxon>unclassified sequences</taxon>
        <taxon>metagenomes</taxon>
        <taxon>ecological metagenomes</taxon>
    </lineage>
</organism>
<name>A0A3B0ZTJ0_9ZZZZ</name>
<feature type="domain" description="HotDog ACOT-type" evidence="2">
    <location>
        <begin position="1"/>
        <end position="103"/>
    </location>
</feature>
<evidence type="ECO:0000259" key="2">
    <source>
        <dbReference type="PROSITE" id="PS51770"/>
    </source>
</evidence>
<evidence type="ECO:0000313" key="3">
    <source>
        <dbReference type="EMBL" id="VAW90772.1"/>
    </source>
</evidence>
<keyword evidence="1 3" id="KW-0378">Hydrolase</keyword>
<protein>
    <submittedName>
        <fullName evidence="3">Acyl-CoA hydrolase</fullName>
        <ecNumber evidence="3">3.1.2.20</ecNumber>
    </submittedName>
</protein>
<dbReference type="GO" id="GO:0009062">
    <property type="term" value="P:fatty acid catabolic process"/>
    <property type="evidence" value="ECO:0007669"/>
    <property type="project" value="TreeGrafter"/>
</dbReference>
<dbReference type="PANTHER" id="PTHR11049">
    <property type="entry name" value="ACYL COENZYME A THIOESTER HYDROLASE"/>
    <property type="match status" value="1"/>
</dbReference>
<dbReference type="InterPro" id="IPR033120">
    <property type="entry name" value="HOTDOG_ACOT"/>
</dbReference>
<dbReference type="EC" id="3.1.2.20" evidence="3"/>
<dbReference type="Pfam" id="PF03061">
    <property type="entry name" value="4HBT"/>
    <property type="match status" value="1"/>
</dbReference>
<sequence>MPADTNAAGDIFGGWLMSQVDIAGSIAAYRYAGGRVVTVSVNNFNFLKPVYIGDLVSIFATVESVGSTSMNVSIVAYAQRKRGDDECDRVATATLTFVALDKNRKPRKVDQTKVNKK</sequence>
<dbReference type="EMBL" id="UOFS01000001">
    <property type="protein sequence ID" value="VAW90772.1"/>
    <property type="molecule type" value="Genomic_DNA"/>
</dbReference>
<dbReference type="GO" id="GO:0052816">
    <property type="term" value="F:long-chain fatty acyl-CoA hydrolase activity"/>
    <property type="evidence" value="ECO:0007669"/>
    <property type="project" value="TreeGrafter"/>
</dbReference>
<reference evidence="3" key="1">
    <citation type="submission" date="2018-06" db="EMBL/GenBank/DDBJ databases">
        <authorList>
            <person name="Zhirakovskaya E."/>
        </authorList>
    </citation>
    <scope>NUCLEOTIDE SEQUENCE</scope>
</reference>
<dbReference type="SUPFAM" id="SSF54637">
    <property type="entry name" value="Thioesterase/thiol ester dehydrase-isomerase"/>
    <property type="match status" value="1"/>
</dbReference>
<accession>A0A3B0ZTJ0</accession>